<feature type="transmembrane region" description="Helical" evidence="12">
    <location>
        <begin position="100"/>
        <end position="122"/>
    </location>
</feature>
<keyword evidence="9 12" id="KW-1133">Transmembrane helix</keyword>
<protein>
    <submittedName>
        <fullName evidence="13">Cytochrome D ubiquinol oxidase subunit</fullName>
    </submittedName>
</protein>
<keyword evidence="4 12" id="KW-1003">Cell membrane</keyword>
<dbReference type="GO" id="GO:0016682">
    <property type="term" value="F:oxidoreductase activity, acting on diphenols and related substances as donors, oxygen as acceptor"/>
    <property type="evidence" value="ECO:0007669"/>
    <property type="project" value="TreeGrafter"/>
</dbReference>
<evidence type="ECO:0000256" key="5">
    <source>
        <dbReference type="ARBA" id="ARBA00022617"/>
    </source>
</evidence>
<evidence type="ECO:0000313" key="14">
    <source>
        <dbReference type="Proteomes" id="UP000063308"/>
    </source>
</evidence>
<comment type="subcellular location">
    <subcellularLocation>
        <location evidence="12">Cell inner membrane</location>
    </subcellularLocation>
    <subcellularLocation>
        <location evidence="1">Cell membrane</location>
        <topology evidence="1">Multi-pass membrane protein</topology>
    </subcellularLocation>
</comment>
<evidence type="ECO:0000256" key="9">
    <source>
        <dbReference type="ARBA" id="ARBA00022989"/>
    </source>
</evidence>
<dbReference type="GO" id="GO:0070069">
    <property type="term" value="C:cytochrome complex"/>
    <property type="evidence" value="ECO:0007669"/>
    <property type="project" value="UniProtKB-UniRule"/>
</dbReference>
<dbReference type="PANTHER" id="PTHR30365">
    <property type="entry name" value="CYTOCHROME D UBIQUINOL OXIDASE"/>
    <property type="match status" value="1"/>
</dbReference>
<evidence type="ECO:0000256" key="11">
    <source>
        <dbReference type="ARBA" id="ARBA00023136"/>
    </source>
</evidence>
<feature type="transmembrane region" description="Helical" evidence="12">
    <location>
        <begin position="364"/>
        <end position="382"/>
    </location>
</feature>
<keyword evidence="8 12" id="KW-0249">Electron transport</keyword>
<comment type="similarity">
    <text evidence="2 12">Belongs to the cytochrome ubiquinol oxidase subunit 1 family.</text>
</comment>
<feature type="transmembrane region" description="Helical" evidence="12">
    <location>
        <begin position="222"/>
        <end position="240"/>
    </location>
</feature>
<dbReference type="InterPro" id="IPR002585">
    <property type="entry name" value="Cyt-d_ubiquinol_oxidase_su_1"/>
</dbReference>
<keyword evidence="3 12" id="KW-0813">Transport</keyword>
<dbReference type="PIRSF" id="PIRSF006446">
    <property type="entry name" value="Cyt_quinol_oxidase_1"/>
    <property type="match status" value="1"/>
</dbReference>
<organism evidence="13 14">
    <name type="scientific">Bradyrhizobium diazoefficiens</name>
    <dbReference type="NCBI Taxonomy" id="1355477"/>
    <lineage>
        <taxon>Bacteria</taxon>
        <taxon>Pseudomonadati</taxon>
        <taxon>Pseudomonadota</taxon>
        <taxon>Alphaproteobacteria</taxon>
        <taxon>Hyphomicrobiales</taxon>
        <taxon>Nitrobacteraceae</taxon>
        <taxon>Bradyrhizobium</taxon>
    </lineage>
</organism>
<evidence type="ECO:0000256" key="6">
    <source>
        <dbReference type="ARBA" id="ARBA00022692"/>
    </source>
</evidence>
<evidence type="ECO:0000256" key="7">
    <source>
        <dbReference type="ARBA" id="ARBA00022723"/>
    </source>
</evidence>
<evidence type="ECO:0000256" key="1">
    <source>
        <dbReference type="ARBA" id="ARBA00004651"/>
    </source>
</evidence>
<evidence type="ECO:0000256" key="12">
    <source>
        <dbReference type="PIRNR" id="PIRNR006446"/>
    </source>
</evidence>
<dbReference type="PANTHER" id="PTHR30365:SF14">
    <property type="entry name" value="CYTOCHROME BD MENAQUINOL OXIDASE SUBUNIT I-RELATED"/>
    <property type="match status" value="1"/>
</dbReference>
<keyword evidence="10 12" id="KW-0408">Iron</keyword>
<dbReference type="GO" id="GO:0046872">
    <property type="term" value="F:metal ion binding"/>
    <property type="evidence" value="ECO:0007669"/>
    <property type="project" value="UniProtKB-UniRule"/>
</dbReference>
<feature type="transmembrane region" description="Helical" evidence="12">
    <location>
        <begin position="187"/>
        <end position="210"/>
    </location>
</feature>
<dbReference type="GO" id="GO:0020037">
    <property type="term" value="F:heme binding"/>
    <property type="evidence" value="ECO:0007669"/>
    <property type="project" value="TreeGrafter"/>
</dbReference>
<dbReference type="EMBL" id="AP014685">
    <property type="protein sequence ID" value="BAR60961.1"/>
    <property type="molecule type" value="Genomic_DNA"/>
</dbReference>
<sequence>MLMDAVFLARIQFAANITFHILFPSISIALGWVLLFFRLRHLRATDPQQKLDWLRAYRLWTKVFALTFALGVVSGVTMSFQFGTNWPGYMERVGNIAGPLLGYEVLTAFFLEAGFLGVMLFGHRRVGEMIHLGATFLVALGTLMSAFWILALNSWMQTPAGYEIVDGQFHAKNWLEIVFNPSFPYRFVHMVFASSLTCAFLLIGISAWQLLKGAATTSVSRVLRTGLVFAALAAPAQIVAGDFHGLNTLEHQPQKIAAVEGIWETTRGAPLLLFAIPDDATRSNRFELPVPKLASLILRHDPDGELKGLNEFPSAHPPVLPLFWSFRIMVGTGILMLLVSWVGLWRHWRDGWDFSLMPRPLLKLFAGMTFAGWVATIAGWYVTEIGRQPFIVSGLIRTSEVVSRVPSASIALTLAIYVTLYVGLLAAYVGVLKYMAEKPDKSTASVMSEEFAEDPHRYQGRGEFA</sequence>
<evidence type="ECO:0000256" key="2">
    <source>
        <dbReference type="ARBA" id="ARBA00009819"/>
    </source>
</evidence>
<dbReference type="GO" id="GO:0009055">
    <property type="term" value="F:electron transfer activity"/>
    <property type="evidence" value="ECO:0007669"/>
    <property type="project" value="UniProtKB-UniRule"/>
</dbReference>
<dbReference type="AlphaFoldDB" id="A0A0E4BV75"/>
<evidence type="ECO:0000256" key="4">
    <source>
        <dbReference type="ARBA" id="ARBA00022475"/>
    </source>
</evidence>
<feature type="transmembrane region" description="Helical" evidence="12">
    <location>
        <begin position="322"/>
        <end position="344"/>
    </location>
</feature>
<dbReference type="GO" id="GO:0005886">
    <property type="term" value="C:plasma membrane"/>
    <property type="evidence" value="ECO:0007669"/>
    <property type="project" value="UniProtKB-SubCell"/>
</dbReference>
<keyword evidence="6 12" id="KW-0812">Transmembrane</keyword>
<feature type="transmembrane region" description="Helical" evidence="12">
    <location>
        <begin position="59"/>
        <end position="80"/>
    </location>
</feature>
<dbReference type="Proteomes" id="UP000063308">
    <property type="component" value="Chromosome"/>
</dbReference>
<feature type="transmembrane region" description="Helical" evidence="12">
    <location>
        <begin position="410"/>
        <end position="431"/>
    </location>
</feature>
<name>A0A0E4BV75_9BRAD</name>
<feature type="transmembrane region" description="Helical" evidence="12">
    <location>
        <begin position="20"/>
        <end position="39"/>
    </location>
</feature>
<dbReference type="Pfam" id="PF01654">
    <property type="entry name" value="Cyt_bd_oxida_I"/>
    <property type="match status" value="1"/>
</dbReference>
<proteinExistence type="inferred from homology"/>
<evidence type="ECO:0000256" key="8">
    <source>
        <dbReference type="ARBA" id="ARBA00022982"/>
    </source>
</evidence>
<evidence type="ECO:0000313" key="13">
    <source>
        <dbReference type="EMBL" id="BAR60961.1"/>
    </source>
</evidence>
<keyword evidence="11 12" id="KW-0472">Membrane</keyword>
<evidence type="ECO:0000256" key="3">
    <source>
        <dbReference type="ARBA" id="ARBA00022448"/>
    </source>
</evidence>
<reference evidence="13 14" key="1">
    <citation type="submission" date="2014-11" db="EMBL/GenBank/DDBJ databases">
        <title>Symbiosis island explosion on the genome of extra-slow-growing strains of soybean bradyrhizobia with massive insertion sequences.</title>
        <authorList>
            <person name="Iida T."/>
            <person name="Minamisawa K."/>
        </authorList>
    </citation>
    <scope>NUCLEOTIDE SEQUENCE [LARGE SCALE GENOMIC DNA]</scope>
    <source>
        <strain evidence="13 14">NK6</strain>
    </source>
</reference>
<accession>A0A0E4BV75</accession>
<dbReference type="GO" id="GO:0019646">
    <property type="term" value="P:aerobic electron transport chain"/>
    <property type="evidence" value="ECO:0007669"/>
    <property type="project" value="InterPro"/>
</dbReference>
<gene>
    <name evidence="13" type="ORF">NK6_7810</name>
</gene>
<keyword evidence="5 12" id="KW-0349">Heme</keyword>
<keyword evidence="7 12" id="KW-0479">Metal-binding</keyword>
<evidence type="ECO:0000256" key="10">
    <source>
        <dbReference type="ARBA" id="ARBA00023004"/>
    </source>
</evidence>
<feature type="transmembrane region" description="Helical" evidence="12">
    <location>
        <begin position="129"/>
        <end position="151"/>
    </location>
</feature>